<accession>A0A0R1K2Q3</accession>
<evidence type="ECO:0000259" key="6">
    <source>
        <dbReference type="Pfam" id="PF02826"/>
    </source>
</evidence>
<dbReference type="STRING" id="1291734.FD02_GL000999"/>
<dbReference type="SUPFAM" id="SSF52283">
    <property type="entry name" value="Formate/glycerate dehydrogenase catalytic domain-like"/>
    <property type="match status" value="1"/>
</dbReference>
<dbReference type="GO" id="GO:0016616">
    <property type="term" value="F:oxidoreductase activity, acting on the CH-OH group of donors, NAD or NADP as acceptor"/>
    <property type="evidence" value="ECO:0007669"/>
    <property type="project" value="InterPro"/>
</dbReference>
<dbReference type="InterPro" id="IPR006139">
    <property type="entry name" value="D-isomer_2_OHA_DH_cat_dom"/>
</dbReference>
<organism evidence="7 8">
    <name type="scientific">Lacticaseibacillus nasuensis JCM 17158</name>
    <dbReference type="NCBI Taxonomy" id="1291734"/>
    <lineage>
        <taxon>Bacteria</taxon>
        <taxon>Bacillati</taxon>
        <taxon>Bacillota</taxon>
        <taxon>Bacilli</taxon>
        <taxon>Lactobacillales</taxon>
        <taxon>Lactobacillaceae</taxon>
        <taxon>Lacticaseibacillus</taxon>
    </lineage>
</organism>
<sequence length="315" mass="33606">MSKVVILNAGAINYDGQLDFTSIADNVVTYNQTAPEQLGERTAGATIVVTKELPMNAESIAQLPESVQMCVEAGTGYNNYDLAALASRGIALTNIPAYSTARVADTAIMLMLSLASSLQQQVRMLAAGNHDNFTKHLMVHHVELNGKTLGVIGYGHIGQAVIKRALAMEMQILVATRTPRADLPGVHFTTQADLLQHSDVVSLHLPLTPATHHLIDEAALAQMKPSAFLINTARGGLVDTDALISALTAGTLAGAGLDVQEPEPLPADSPLYTMDSVVLTPHIGWRGLETRQRLVRLIGDNVHAWLAGAPINRVH</sequence>
<dbReference type="PATRIC" id="fig|1291734.4.peg.1025"/>
<dbReference type="InterPro" id="IPR006140">
    <property type="entry name" value="D-isomer_DH_NAD-bd"/>
</dbReference>
<dbReference type="Pfam" id="PF00389">
    <property type="entry name" value="2-Hacid_dh"/>
    <property type="match status" value="1"/>
</dbReference>
<comment type="similarity">
    <text evidence="1 4">Belongs to the D-isomer specific 2-hydroxyacid dehydrogenase family.</text>
</comment>
<dbReference type="PROSITE" id="PS00671">
    <property type="entry name" value="D_2_HYDROXYACID_DH_3"/>
    <property type="match status" value="1"/>
</dbReference>
<protein>
    <submittedName>
        <fullName evidence="7">Oxidoreductase</fullName>
    </submittedName>
</protein>
<evidence type="ECO:0000256" key="4">
    <source>
        <dbReference type="RuleBase" id="RU003719"/>
    </source>
</evidence>
<evidence type="ECO:0000256" key="1">
    <source>
        <dbReference type="ARBA" id="ARBA00005854"/>
    </source>
</evidence>
<dbReference type="InterPro" id="IPR029753">
    <property type="entry name" value="D-isomer_DH_CS"/>
</dbReference>
<dbReference type="GO" id="GO:0051287">
    <property type="term" value="F:NAD binding"/>
    <property type="evidence" value="ECO:0007669"/>
    <property type="project" value="InterPro"/>
</dbReference>
<dbReference type="PANTHER" id="PTHR43761">
    <property type="entry name" value="D-ISOMER SPECIFIC 2-HYDROXYACID DEHYDROGENASE FAMILY PROTEIN (AFU_ORTHOLOGUE AFUA_1G13630)"/>
    <property type="match status" value="1"/>
</dbReference>
<evidence type="ECO:0000313" key="7">
    <source>
        <dbReference type="EMBL" id="KRK74394.1"/>
    </source>
</evidence>
<name>A0A0R1K2Q3_9LACO</name>
<reference evidence="7 8" key="1">
    <citation type="journal article" date="2015" name="Genome Announc.">
        <title>Expanding the biotechnology potential of lactobacilli through comparative genomics of 213 strains and associated genera.</title>
        <authorList>
            <person name="Sun Z."/>
            <person name="Harris H.M."/>
            <person name="McCann A."/>
            <person name="Guo C."/>
            <person name="Argimon S."/>
            <person name="Zhang W."/>
            <person name="Yang X."/>
            <person name="Jeffery I.B."/>
            <person name="Cooney J.C."/>
            <person name="Kagawa T.F."/>
            <person name="Liu W."/>
            <person name="Song Y."/>
            <person name="Salvetti E."/>
            <person name="Wrobel A."/>
            <person name="Rasinkangas P."/>
            <person name="Parkhill J."/>
            <person name="Rea M.C."/>
            <person name="O'Sullivan O."/>
            <person name="Ritari J."/>
            <person name="Douillard F.P."/>
            <person name="Paul Ross R."/>
            <person name="Yang R."/>
            <person name="Briner A.E."/>
            <person name="Felis G.E."/>
            <person name="de Vos W.M."/>
            <person name="Barrangou R."/>
            <person name="Klaenhammer T.R."/>
            <person name="Caufield P.W."/>
            <person name="Cui Y."/>
            <person name="Zhang H."/>
            <person name="O'Toole P.W."/>
        </authorList>
    </citation>
    <scope>NUCLEOTIDE SEQUENCE [LARGE SCALE GENOMIC DNA]</scope>
    <source>
        <strain evidence="7 8">JCM 17158</strain>
    </source>
</reference>
<dbReference type="PANTHER" id="PTHR43761:SF1">
    <property type="entry name" value="D-ISOMER SPECIFIC 2-HYDROXYACID DEHYDROGENASE CATALYTIC DOMAIN-CONTAINING PROTEIN-RELATED"/>
    <property type="match status" value="1"/>
</dbReference>
<keyword evidence="8" id="KW-1185">Reference proteome</keyword>
<evidence type="ECO:0000256" key="3">
    <source>
        <dbReference type="ARBA" id="ARBA00023027"/>
    </source>
</evidence>
<dbReference type="AlphaFoldDB" id="A0A0R1K2Q3"/>
<comment type="caution">
    <text evidence="7">The sequence shown here is derived from an EMBL/GenBank/DDBJ whole genome shotgun (WGS) entry which is preliminary data.</text>
</comment>
<evidence type="ECO:0000256" key="2">
    <source>
        <dbReference type="ARBA" id="ARBA00023002"/>
    </source>
</evidence>
<feature type="domain" description="D-isomer specific 2-hydroxyacid dehydrogenase NAD-binding" evidence="6">
    <location>
        <begin position="108"/>
        <end position="284"/>
    </location>
</feature>
<dbReference type="FunFam" id="3.40.50.720:FF:000203">
    <property type="entry name" value="D-3-phosphoglycerate dehydrogenase (SerA)"/>
    <property type="match status" value="1"/>
</dbReference>
<evidence type="ECO:0000259" key="5">
    <source>
        <dbReference type="Pfam" id="PF00389"/>
    </source>
</evidence>
<proteinExistence type="inferred from homology"/>
<dbReference type="PROSITE" id="PS00670">
    <property type="entry name" value="D_2_HYDROXYACID_DH_2"/>
    <property type="match status" value="1"/>
</dbReference>
<dbReference type="InterPro" id="IPR036291">
    <property type="entry name" value="NAD(P)-bd_dom_sf"/>
</dbReference>
<dbReference type="InterPro" id="IPR050418">
    <property type="entry name" value="D-iso_2-hydroxyacid_DH_PdxB"/>
</dbReference>
<gene>
    <name evidence="7" type="ORF">FD02_GL000999</name>
</gene>
<dbReference type="Gene3D" id="3.40.50.720">
    <property type="entry name" value="NAD(P)-binding Rossmann-like Domain"/>
    <property type="match status" value="2"/>
</dbReference>
<keyword evidence="2 4" id="KW-0560">Oxidoreductase</keyword>
<dbReference type="EMBL" id="AZDJ01000001">
    <property type="protein sequence ID" value="KRK74394.1"/>
    <property type="molecule type" value="Genomic_DNA"/>
</dbReference>
<keyword evidence="3" id="KW-0520">NAD</keyword>
<evidence type="ECO:0000313" key="8">
    <source>
        <dbReference type="Proteomes" id="UP000051804"/>
    </source>
</evidence>
<dbReference type="Pfam" id="PF02826">
    <property type="entry name" value="2-Hacid_dh_C"/>
    <property type="match status" value="1"/>
</dbReference>
<dbReference type="SUPFAM" id="SSF51735">
    <property type="entry name" value="NAD(P)-binding Rossmann-fold domains"/>
    <property type="match status" value="1"/>
</dbReference>
<dbReference type="Proteomes" id="UP000051804">
    <property type="component" value="Unassembled WGS sequence"/>
</dbReference>
<feature type="domain" description="D-isomer specific 2-hydroxyacid dehydrogenase catalytic" evidence="5">
    <location>
        <begin position="24"/>
        <end position="314"/>
    </location>
</feature>